<dbReference type="Proteomes" id="UP001396898">
    <property type="component" value="Unassembled WGS sequence"/>
</dbReference>
<comment type="caution">
    <text evidence="5">The sequence shown here is derived from an EMBL/GenBank/DDBJ whole genome shotgun (WGS) entry which is preliminary data.</text>
</comment>
<evidence type="ECO:0000256" key="3">
    <source>
        <dbReference type="ARBA" id="ARBA00022827"/>
    </source>
</evidence>
<keyword evidence="4" id="KW-0560">Oxidoreductase</keyword>
<evidence type="ECO:0000256" key="1">
    <source>
        <dbReference type="ARBA" id="ARBA00009183"/>
    </source>
</evidence>
<accession>A0ABR1RGK9</accession>
<gene>
    <name evidence="5" type="ORF">PG991_009653</name>
</gene>
<dbReference type="Pfam" id="PF00743">
    <property type="entry name" value="FMO-like"/>
    <property type="match status" value="1"/>
</dbReference>
<evidence type="ECO:0000256" key="2">
    <source>
        <dbReference type="ARBA" id="ARBA00022630"/>
    </source>
</evidence>
<evidence type="ECO:0000313" key="6">
    <source>
        <dbReference type="Proteomes" id="UP001396898"/>
    </source>
</evidence>
<comment type="similarity">
    <text evidence="1">Belongs to the FMO family.</text>
</comment>
<keyword evidence="3" id="KW-0274">FAD</keyword>
<keyword evidence="6" id="KW-1185">Reference proteome</keyword>
<evidence type="ECO:0000256" key="4">
    <source>
        <dbReference type="ARBA" id="ARBA00023002"/>
    </source>
</evidence>
<reference evidence="5 6" key="1">
    <citation type="submission" date="2023-01" db="EMBL/GenBank/DDBJ databases">
        <title>Analysis of 21 Apiospora genomes using comparative genomics revels a genus with tremendous synthesis potential of carbohydrate active enzymes and secondary metabolites.</title>
        <authorList>
            <person name="Sorensen T."/>
        </authorList>
    </citation>
    <scope>NUCLEOTIDE SEQUENCE [LARGE SCALE GENOMIC DNA]</scope>
    <source>
        <strain evidence="5 6">CBS 20057</strain>
    </source>
</reference>
<dbReference type="Gene3D" id="3.50.50.60">
    <property type="entry name" value="FAD/NAD(P)-binding domain"/>
    <property type="match status" value="1"/>
</dbReference>
<dbReference type="PANTHER" id="PTHR23023">
    <property type="entry name" value="DIMETHYLANILINE MONOOXYGENASE"/>
    <property type="match status" value="1"/>
</dbReference>
<sequence length="602" mass="67646">MEEYDCVVIGAGWYGLAAAKQYHCTQPEGSLAIFDSQASLGGTWADERLYPGLKTNNLLGTLEYPDFPMDTATFGVESGQHIPASVVNRYLKAYAEEFGIADRIRLQTKVQSAEHHDNTGGWTLSLEDASGSSFSVRARRLIIATGLTSDPFLPHFEGQENYGGKIFHGKYFKQNSETLHTAKNVTVFGGTKFAWDAVYAYATAGVAVDWVIRSSGHGPCWVAPSYVTPFKKWIEKLANTRFLTWFSPCIWGWADGYSPIRQLLHGTFIGRVIVDAFWKILGNDALTLMKFDSHPETAKLKPWTEAMFTGASFSILNYDTDFLDLVRSGKVRVHISDITKLSPGKIHLSDATILNSDVLLANTGWKHVPALKFLPEGIEKELGLPHTPTEHALQQEDLANQETLLKRADDEILAQFPRLRKQPVWNRYYVPLTDQKGIDSDDAVTPCRPLTPYMLHHFVVPPSERFLRNRDVAFTGIISNFSNAITAHLQGLWISAYFAGSLAQDPAAACAADGKEGLEELRYKTVLYNRFGRWRYPTDWGSKNPNFIFDAVPYLDLLLRDLGLPAHRKKGFLAEWTDPYGPEDYRDVNEEWQSKYGKIKSI</sequence>
<proteinExistence type="inferred from homology"/>
<keyword evidence="2" id="KW-0285">Flavoprotein</keyword>
<organism evidence="5 6">
    <name type="scientific">Apiospora marii</name>
    <dbReference type="NCBI Taxonomy" id="335849"/>
    <lineage>
        <taxon>Eukaryota</taxon>
        <taxon>Fungi</taxon>
        <taxon>Dikarya</taxon>
        <taxon>Ascomycota</taxon>
        <taxon>Pezizomycotina</taxon>
        <taxon>Sordariomycetes</taxon>
        <taxon>Xylariomycetidae</taxon>
        <taxon>Amphisphaeriales</taxon>
        <taxon>Apiosporaceae</taxon>
        <taxon>Apiospora</taxon>
    </lineage>
</organism>
<dbReference type="SUPFAM" id="SSF51905">
    <property type="entry name" value="FAD/NAD(P)-binding domain"/>
    <property type="match status" value="2"/>
</dbReference>
<name>A0ABR1RGK9_9PEZI</name>
<evidence type="ECO:0008006" key="7">
    <source>
        <dbReference type="Google" id="ProtNLM"/>
    </source>
</evidence>
<dbReference type="InterPro" id="IPR036188">
    <property type="entry name" value="FAD/NAD-bd_sf"/>
</dbReference>
<dbReference type="InterPro" id="IPR050346">
    <property type="entry name" value="FMO-like"/>
</dbReference>
<dbReference type="InterPro" id="IPR020946">
    <property type="entry name" value="Flavin_mOase-like"/>
</dbReference>
<evidence type="ECO:0000313" key="5">
    <source>
        <dbReference type="EMBL" id="KAK8012278.1"/>
    </source>
</evidence>
<protein>
    <recommendedName>
        <fullName evidence="7">L-ornithine N(5)-oxygenase</fullName>
    </recommendedName>
</protein>
<dbReference type="EMBL" id="JAQQWI010000015">
    <property type="protein sequence ID" value="KAK8012278.1"/>
    <property type="molecule type" value="Genomic_DNA"/>
</dbReference>